<name>A0A5K7S432_9BACT</name>
<organism evidence="4 5">
    <name type="scientific">Aquipluma nitroreducens</name>
    <dbReference type="NCBI Taxonomy" id="2010828"/>
    <lineage>
        <taxon>Bacteria</taxon>
        <taxon>Pseudomonadati</taxon>
        <taxon>Bacteroidota</taxon>
        <taxon>Bacteroidia</taxon>
        <taxon>Marinilabiliales</taxon>
        <taxon>Prolixibacteraceae</taxon>
        <taxon>Aquipluma</taxon>
    </lineage>
</organism>
<dbReference type="InterPro" id="IPR025222">
    <property type="entry name" value="DUF3945"/>
</dbReference>
<dbReference type="KEGG" id="anf:AQPE_0439"/>
<keyword evidence="5" id="KW-1185">Reference proteome</keyword>
<feature type="region of interest" description="Disordered" evidence="1">
    <location>
        <begin position="205"/>
        <end position="227"/>
    </location>
</feature>
<evidence type="ECO:0000256" key="1">
    <source>
        <dbReference type="SAM" id="MobiDB-lite"/>
    </source>
</evidence>
<feature type="compositionally biased region" description="Basic and acidic residues" evidence="1">
    <location>
        <begin position="205"/>
        <end position="221"/>
    </location>
</feature>
<reference evidence="4" key="1">
    <citation type="journal article" date="2020" name="Int. J. Syst. Evol. Microbiol.">
        <title>Aquipluma nitroreducens gen. nov. sp. nov., a novel facultatively anaerobic bacterium isolated from a freshwater lake.</title>
        <authorList>
            <person name="Watanabe M."/>
            <person name="Kojima H."/>
            <person name="Fukui M."/>
        </authorList>
    </citation>
    <scope>NUCLEOTIDE SEQUENCE</scope>
    <source>
        <strain evidence="4">MeG22</strain>
    </source>
</reference>
<dbReference type="Proteomes" id="UP001193389">
    <property type="component" value="Chromosome"/>
</dbReference>
<dbReference type="Pfam" id="PF13101">
    <property type="entry name" value="DUF3945"/>
    <property type="match status" value="1"/>
</dbReference>
<evidence type="ECO:0000259" key="3">
    <source>
        <dbReference type="Pfam" id="PF13351"/>
    </source>
</evidence>
<feature type="domain" description="DUF4099" evidence="3">
    <location>
        <begin position="11"/>
        <end position="85"/>
    </location>
</feature>
<proteinExistence type="predicted"/>
<protein>
    <submittedName>
        <fullName evidence="4">Uncharacterized protein</fullName>
    </submittedName>
</protein>
<dbReference type="AlphaFoldDB" id="A0A5K7S432"/>
<dbReference type="RefSeq" id="WP_318349386.1">
    <property type="nucleotide sequence ID" value="NZ_AP018694.1"/>
</dbReference>
<gene>
    <name evidence="4" type="ORF">AQPE_0439</name>
</gene>
<dbReference type="EMBL" id="AP018694">
    <property type="protein sequence ID" value="BBE16302.1"/>
    <property type="molecule type" value="Genomic_DNA"/>
</dbReference>
<sequence>MEQQKTRMSMDQIPFDKLEKVGIKSDLIKQMEKQEMTDFLNGFRSEKLYTVNAKINGEDYRIPAKIRLQSKEDGSVDIKVHPIQRLNVPDEYMGHKFSKEEKGALLNDKNLGKTVELTGRDGKKDNYYLSIDSKTNELIPLRSSYIQVPEKIKGANLSSEQKEKLAAGEKVTVDGMTGKNDKKFSATLQVDAANRNIGFSQFKQEKSEDLKIDAKQSEKQGAKQKVH</sequence>
<accession>A0A5K7S432</accession>
<dbReference type="Pfam" id="PF13351">
    <property type="entry name" value="DUF4099"/>
    <property type="match status" value="1"/>
</dbReference>
<evidence type="ECO:0000259" key="2">
    <source>
        <dbReference type="Pfam" id="PF13101"/>
    </source>
</evidence>
<dbReference type="InterPro" id="IPR025343">
    <property type="entry name" value="DUF4099"/>
</dbReference>
<evidence type="ECO:0000313" key="5">
    <source>
        <dbReference type="Proteomes" id="UP001193389"/>
    </source>
</evidence>
<evidence type="ECO:0000313" key="4">
    <source>
        <dbReference type="EMBL" id="BBE16302.1"/>
    </source>
</evidence>
<feature type="domain" description="DUF3945" evidence="2">
    <location>
        <begin position="149"/>
        <end position="201"/>
    </location>
</feature>